<evidence type="ECO:0000313" key="1">
    <source>
        <dbReference type="EMBL" id="MDA0637176.1"/>
    </source>
</evidence>
<comment type="caution">
    <text evidence="1">The sequence shown here is derived from an EMBL/GenBank/DDBJ whole genome shotgun (WGS) entry which is preliminary data.</text>
</comment>
<keyword evidence="2" id="KW-1185">Reference proteome</keyword>
<dbReference type="RefSeq" id="WP_270158083.1">
    <property type="nucleotide sequence ID" value="NZ_JAPNNL010000142.1"/>
</dbReference>
<dbReference type="Proteomes" id="UP001144036">
    <property type="component" value="Unassembled WGS sequence"/>
</dbReference>
<sequence length="90" mass="9824">MAFVVVYDANVLYGNTLRDLLIRIAQADIVQAKWTNAILDETLRNLAADRPDIPAGKLSRLRDLMNAAVRNCLVEGVRAADRRAEASGSG</sequence>
<protein>
    <recommendedName>
        <fullName evidence="3">PIN domain-containing protein</fullName>
    </recommendedName>
</protein>
<gene>
    <name evidence="1" type="ORF">OUY22_27560</name>
</gene>
<accession>A0ABT4SIY6</accession>
<proteinExistence type="predicted"/>
<organism evidence="1 2">
    <name type="scientific">Nonomuraea corallina</name>
    <dbReference type="NCBI Taxonomy" id="2989783"/>
    <lineage>
        <taxon>Bacteria</taxon>
        <taxon>Bacillati</taxon>
        <taxon>Actinomycetota</taxon>
        <taxon>Actinomycetes</taxon>
        <taxon>Streptosporangiales</taxon>
        <taxon>Streptosporangiaceae</taxon>
        <taxon>Nonomuraea</taxon>
    </lineage>
</organism>
<name>A0ABT4SIY6_9ACTN</name>
<evidence type="ECO:0008006" key="3">
    <source>
        <dbReference type="Google" id="ProtNLM"/>
    </source>
</evidence>
<evidence type="ECO:0000313" key="2">
    <source>
        <dbReference type="Proteomes" id="UP001144036"/>
    </source>
</evidence>
<dbReference type="EMBL" id="JAPNNL010000142">
    <property type="protein sequence ID" value="MDA0637176.1"/>
    <property type="molecule type" value="Genomic_DNA"/>
</dbReference>
<reference evidence="1" key="1">
    <citation type="submission" date="2022-11" db="EMBL/GenBank/DDBJ databases">
        <title>Nonomuraea corallina sp. nov., a new species of the genus Nonomuraea isolated from sea side sediment in Thai sea.</title>
        <authorList>
            <person name="Ngamcharungchit C."/>
            <person name="Matsumoto A."/>
            <person name="Suriyachadkun C."/>
            <person name="Panbangred W."/>
            <person name="Inahashi Y."/>
            <person name="Intra B."/>
        </authorList>
    </citation>
    <scope>NUCLEOTIDE SEQUENCE</scope>
    <source>
        <strain evidence="1">MCN248</strain>
    </source>
</reference>